<dbReference type="AlphaFoldDB" id="A0AAD4HLQ2"/>
<dbReference type="Proteomes" id="UP001195769">
    <property type="component" value="Unassembled WGS sequence"/>
</dbReference>
<protein>
    <submittedName>
        <fullName evidence="1">Uncharacterized protein</fullName>
    </submittedName>
</protein>
<dbReference type="RefSeq" id="XP_041226668.1">
    <property type="nucleotide sequence ID" value="XM_041376908.1"/>
</dbReference>
<name>A0AAD4HLQ2_9AGAM</name>
<evidence type="ECO:0000313" key="1">
    <source>
        <dbReference type="EMBL" id="KAG1901092.1"/>
    </source>
</evidence>
<keyword evidence="2" id="KW-1185">Reference proteome</keyword>
<organism evidence="1 2">
    <name type="scientific">Suillus fuscotomentosus</name>
    <dbReference type="NCBI Taxonomy" id="1912939"/>
    <lineage>
        <taxon>Eukaryota</taxon>
        <taxon>Fungi</taxon>
        <taxon>Dikarya</taxon>
        <taxon>Basidiomycota</taxon>
        <taxon>Agaricomycotina</taxon>
        <taxon>Agaricomycetes</taxon>
        <taxon>Agaricomycetidae</taxon>
        <taxon>Boletales</taxon>
        <taxon>Suillineae</taxon>
        <taxon>Suillaceae</taxon>
        <taxon>Suillus</taxon>
    </lineage>
</organism>
<dbReference type="GeneID" id="64671206"/>
<reference evidence="1" key="1">
    <citation type="journal article" date="2020" name="New Phytol.">
        <title>Comparative genomics reveals dynamic genome evolution in host specialist ectomycorrhizal fungi.</title>
        <authorList>
            <person name="Lofgren L.A."/>
            <person name="Nguyen N.H."/>
            <person name="Vilgalys R."/>
            <person name="Ruytinx J."/>
            <person name="Liao H.L."/>
            <person name="Branco S."/>
            <person name="Kuo A."/>
            <person name="LaButti K."/>
            <person name="Lipzen A."/>
            <person name="Andreopoulos W."/>
            <person name="Pangilinan J."/>
            <person name="Riley R."/>
            <person name="Hundley H."/>
            <person name="Na H."/>
            <person name="Barry K."/>
            <person name="Grigoriev I.V."/>
            <person name="Stajich J.E."/>
            <person name="Kennedy P.G."/>
        </authorList>
    </citation>
    <scope>NUCLEOTIDE SEQUENCE</scope>
    <source>
        <strain evidence="1">FC203</strain>
    </source>
</reference>
<evidence type="ECO:0000313" key="2">
    <source>
        <dbReference type="Proteomes" id="UP001195769"/>
    </source>
</evidence>
<comment type="caution">
    <text evidence="1">The sequence shown here is derived from an EMBL/GenBank/DDBJ whole genome shotgun (WGS) entry which is preliminary data.</text>
</comment>
<accession>A0AAD4HLQ2</accession>
<dbReference type="EMBL" id="JABBWK010000023">
    <property type="protein sequence ID" value="KAG1901092.1"/>
    <property type="molecule type" value="Genomic_DNA"/>
</dbReference>
<gene>
    <name evidence="1" type="ORF">F5891DRAFT_979658</name>
</gene>
<proteinExistence type="predicted"/>
<sequence length="286" mass="32372">MSRLQSLSPPSPSSNYWIPSSADVYRMFEDFDTERRYSITESQSADALTSSFDILTPPQNRTSAKIRPGTFIVFALSTAELAQEYPEDSEVYRKICQYTPGRYLGLVTSAFVRWNEDDDTTVEEVIVHFVSKDTPQPSEVANHCIPIFPVSSTEPVDSSALHTSILFPWIDHRQWTTFGVRLCIRQTNPSALVFELRNEDLELFENKAGQDYSRLESLHTILDDEAKATLGRLLVTTFAFPAEIWFDIRNHPGIKEPLSFVGDIDSLESIIAGRTPRDHESSALDE</sequence>